<name>A0A4S3PZR6_9BACI</name>
<dbReference type="NCBIfam" id="TIGR00486">
    <property type="entry name" value="YbgI_SA1388"/>
    <property type="match status" value="1"/>
</dbReference>
<dbReference type="GO" id="GO:0005737">
    <property type="term" value="C:cytoplasm"/>
    <property type="evidence" value="ECO:0007669"/>
    <property type="project" value="TreeGrafter"/>
</dbReference>
<feature type="binding site" evidence="5">
    <location>
        <position position="70"/>
    </location>
    <ligand>
        <name>a divalent metal cation</name>
        <dbReference type="ChEBI" id="CHEBI:60240"/>
        <label>1</label>
    </ligand>
</feature>
<dbReference type="GO" id="GO:0046872">
    <property type="term" value="F:metal ion binding"/>
    <property type="evidence" value="ECO:0007669"/>
    <property type="project" value="UniProtKB-UniRule"/>
</dbReference>
<dbReference type="STRING" id="1033734.GCA_000285535_03521"/>
<accession>A0A4S3PZR6</accession>
<dbReference type="EMBL" id="SLUB01000001">
    <property type="protein sequence ID" value="THE15441.1"/>
    <property type="molecule type" value="Genomic_DNA"/>
</dbReference>
<dbReference type="PIRSF" id="PIRSF037489">
    <property type="entry name" value="UCP037489_NIF3_YqfO"/>
    <property type="match status" value="1"/>
</dbReference>
<reference evidence="6 7" key="1">
    <citation type="journal article" date="2019" name="Indoor Air">
        <title>Impacts of indoor surface finishes on bacterial viability.</title>
        <authorList>
            <person name="Hu J."/>
            <person name="Maamar S.B."/>
            <person name="Glawe A.J."/>
            <person name="Gottel N."/>
            <person name="Gilbert J.A."/>
            <person name="Hartmann E.M."/>
        </authorList>
    </citation>
    <scope>NUCLEOTIDE SEQUENCE [LARGE SCALE GENOMIC DNA]</scope>
    <source>
        <strain evidence="6 7">AF060A6</strain>
    </source>
</reference>
<dbReference type="Pfam" id="PF01784">
    <property type="entry name" value="DUF34_NIF3"/>
    <property type="match status" value="1"/>
</dbReference>
<sequence length="375" mass="41319">MSKIPNGFEVIQVFEGFSPKYLAVEGDRDKIGLQIGTLHKPVKKIMVVLDVLEEVVDEAISSEVDLIIAHHPPIFRPLRAIQTDTPAGRIIQKCILHNIAVYAAHTNLDVAVGGVNDLLANALELTNIELLAPTYEERLKKLAVYVPRESADEVRTALGTAGAGFIGDYSHCTFNTEGTGTFLPHEGTNPHIGAVGQLENVDEIKIETVFPSRIQKKVVTAMLKAHPYEEVAYDIYPLENEGNILGLGRVGYLQHEMTLEQFAHHVKDKLEVDGIRVVGSLTDRVKKVAVLGGDGNKYISHARRAGADVYVTGDMYYHVAHDAMMMGLNIVDPGHNVEKVIKKGVANVLTERFKEKKLEVSVITSELNTDPFQFL</sequence>
<feature type="binding site" evidence="5">
    <location>
        <position position="109"/>
    </location>
    <ligand>
        <name>a divalent metal cation</name>
        <dbReference type="ChEBI" id="CHEBI:60240"/>
        <label>1</label>
    </ligand>
</feature>
<evidence type="ECO:0000256" key="4">
    <source>
        <dbReference type="PIRNR" id="PIRNR037489"/>
    </source>
</evidence>
<dbReference type="InterPro" id="IPR015867">
    <property type="entry name" value="N-reg_PII/ATP_PRibTrfase_C"/>
</dbReference>
<keyword evidence="7" id="KW-1185">Reference proteome</keyword>
<dbReference type="AlphaFoldDB" id="A0A4S3PZR6"/>
<protein>
    <recommendedName>
        <fullName evidence="2 4">GTP cyclohydrolase 1 type 2 homolog</fullName>
    </recommendedName>
</protein>
<keyword evidence="3 4" id="KW-0479">Metal-binding</keyword>
<organism evidence="6 7">
    <name type="scientific">Bacillus timonensis</name>
    <dbReference type="NCBI Taxonomy" id="1033734"/>
    <lineage>
        <taxon>Bacteria</taxon>
        <taxon>Bacillati</taxon>
        <taxon>Bacillota</taxon>
        <taxon>Bacilli</taxon>
        <taxon>Bacillales</taxon>
        <taxon>Bacillaceae</taxon>
        <taxon>Bacillus</taxon>
    </lineage>
</organism>
<evidence type="ECO:0000256" key="3">
    <source>
        <dbReference type="ARBA" id="ARBA00022723"/>
    </source>
</evidence>
<dbReference type="Gene3D" id="3.40.1390.30">
    <property type="entry name" value="NIF3 (NGG1p interacting factor 3)-like"/>
    <property type="match status" value="1"/>
</dbReference>
<evidence type="ECO:0000256" key="1">
    <source>
        <dbReference type="ARBA" id="ARBA00006964"/>
    </source>
</evidence>
<feature type="binding site" evidence="5">
    <location>
        <position position="71"/>
    </location>
    <ligand>
        <name>a divalent metal cation</name>
        <dbReference type="ChEBI" id="CHEBI:60240"/>
        <label>1</label>
    </ligand>
</feature>
<dbReference type="FunFam" id="3.30.70.120:FF:000006">
    <property type="entry name" value="GTP cyclohydrolase 1 type 2 homolog"/>
    <property type="match status" value="1"/>
</dbReference>
<dbReference type="PANTHER" id="PTHR13799">
    <property type="entry name" value="NGG1 INTERACTING FACTOR 3"/>
    <property type="match status" value="1"/>
</dbReference>
<gene>
    <name evidence="6" type="ORF">E1I69_00890</name>
</gene>
<dbReference type="InterPro" id="IPR002678">
    <property type="entry name" value="DUF34/NIF3"/>
</dbReference>
<evidence type="ECO:0000313" key="7">
    <source>
        <dbReference type="Proteomes" id="UP000306477"/>
    </source>
</evidence>
<dbReference type="Gene3D" id="3.30.70.120">
    <property type="match status" value="1"/>
</dbReference>
<dbReference type="PANTHER" id="PTHR13799:SF14">
    <property type="entry name" value="GTP CYCLOHYDROLASE 1 TYPE 2 HOMOLOG"/>
    <property type="match status" value="1"/>
</dbReference>
<comment type="caution">
    <text evidence="6">The sequence shown here is derived from an EMBL/GenBank/DDBJ whole genome shotgun (WGS) entry which is preliminary data.</text>
</comment>
<evidence type="ECO:0000313" key="6">
    <source>
        <dbReference type="EMBL" id="THE15441.1"/>
    </source>
</evidence>
<dbReference type="InterPro" id="IPR036069">
    <property type="entry name" value="DUF34/NIF3_sf"/>
</dbReference>
<dbReference type="Proteomes" id="UP000306477">
    <property type="component" value="Unassembled WGS sequence"/>
</dbReference>
<dbReference type="RefSeq" id="WP_136377758.1">
    <property type="nucleotide sequence ID" value="NZ_SLUB01000001.1"/>
</dbReference>
<dbReference type="FunFam" id="3.40.1390.30:FF:000001">
    <property type="entry name" value="GTP cyclohydrolase 1 type 2"/>
    <property type="match status" value="1"/>
</dbReference>
<comment type="similarity">
    <text evidence="1 4">Belongs to the GTP cyclohydrolase I type 2/NIF3 family.</text>
</comment>
<evidence type="ECO:0000256" key="2">
    <source>
        <dbReference type="ARBA" id="ARBA00022112"/>
    </source>
</evidence>
<evidence type="ECO:0000256" key="5">
    <source>
        <dbReference type="PIRSR" id="PIRSR602678-1"/>
    </source>
</evidence>
<feature type="binding site" evidence="5">
    <location>
        <position position="338"/>
    </location>
    <ligand>
        <name>a divalent metal cation</name>
        <dbReference type="ChEBI" id="CHEBI:60240"/>
        <label>1</label>
    </ligand>
</feature>
<feature type="binding site" evidence="5">
    <location>
        <position position="335"/>
    </location>
    <ligand>
        <name>a divalent metal cation</name>
        <dbReference type="ChEBI" id="CHEBI:60240"/>
        <label>1</label>
    </ligand>
</feature>
<dbReference type="OrthoDB" id="9792792at2"/>
<dbReference type="SUPFAM" id="SSF102705">
    <property type="entry name" value="NIF3 (NGG1p interacting factor 3)-like"/>
    <property type="match status" value="1"/>
</dbReference>
<dbReference type="InterPro" id="IPR017221">
    <property type="entry name" value="DUF34/NIF3_bac"/>
</dbReference>
<proteinExistence type="inferred from homology"/>